<evidence type="ECO:0000313" key="1">
    <source>
        <dbReference type="EMBL" id="WPF81622.1"/>
    </source>
</evidence>
<evidence type="ECO:0008006" key="3">
    <source>
        <dbReference type="Google" id="ProtNLM"/>
    </source>
</evidence>
<dbReference type="RefSeq" id="WP_319156302.1">
    <property type="nucleotide sequence ID" value="NZ_CP138359.1"/>
</dbReference>
<evidence type="ECO:0000313" key="2">
    <source>
        <dbReference type="Proteomes" id="UP001304340"/>
    </source>
</evidence>
<dbReference type="Proteomes" id="UP001304340">
    <property type="component" value="Chromosome"/>
</dbReference>
<name>A0AAF0Z5R6_9MICO</name>
<organism evidence="1 2">
    <name type="scientific">Sanguibacter biliveldensis</name>
    <dbReference type="NCBI Taxonomy" id="3030830"/>
    <lineage>
        <taxon>Bacteria</taxon>
        <taxon>Bacillati</taxon>
        <taxon>Actinomycetota</taxon>
        <taxon>Actinomycetes</taxon>
        <taxon>Micrococcales</taxon>
        <taxon>Sanguibacteraceae</taxon>
        <taxon>Sanguibacter</taxon>
    </lineage>
</organism>
<keyword evidence="2" id="KW-1185">Reference proteome</keyword>
<reference evidence="2" key="1">
    <citation type="submission" date="2023-11" db="EMBL/GenBank/DDBJ databases">
        <authorList>
            <person name="Helweg L.P."/>
            <person name="Kiel A."/>
            <person name="Hitz F."/>
            <person name="Ruckert-Reed C."/>
            <person name="Busche T."/>
            <person name="Kaltschmidt B."/>
            <person name="Kaltschmidt C."/>
        </authorList>
    </citation>
    <scope>NUCLEOTIDE SEQUENCE [LARGE SCALE GENOMIC DNA]</scope>
    <source>
        <strain evidence="2">4.1</strain>
    </source>
</reference>
<dbReference type="AlphaFoldDB" id="A0AAF0Z5R6"/>
<gene>
    <name evidence="1" type="ORF">SANBI_002925</name>
</gene>
<dbReference type="KEGG" id="sbil:SANBI_002925"/>
<accession>A0AAF0Z5R6</accession>
<proteinExistence type="predicted"/>
<protein>
    <recommendedName>
        <fullName evidence="3">DUF4367 domain-containing protein</fullName>
    </recommendedName>
</protein>
<sequence>MKHSDPLFLLVEAHDADPEQGAAPADSPQAQALMERVLAEPRTARSPEREHTAARRLRASWPARLAATGATVAVVAVAAISYSRLSTDEAPTEVAVASGVTGFVVPSGGCTVRNATPQEAARATSFLTTEDLPLYRVDAVRTSGCPTYSTNSYADQATPVATYLRVVGDDLMVTGALTLWSDVVDAQGSWGPTSDIAVGSEAGKLVDVGDGRYAISWEEDDGTQMQITASGVALPLVLELAETFEMHGSTDALPTSVDGLELVDVATAPHGPATFVDLSYTRRVEDETTGEATFLTLRPKKGWEASISTAYPTDALTSAVHLVDIDGALGMSVNNGSDEDPSITLIWDLPSGQTAMLWGSGDTASFVELAENLETATATDPRIVENLNQRAPFIGR</sequence>
<dbReference type="EMBL" id="CP138359">
    <property type="protein sequence ID" value="WPF81622.1"/>
    <property type="molecule type" value="Genomic_DNA"/>
</dbReference>